<name>A0A377BX59_ECOLX</name>
<gene>
    <name evidence="2" type="primary">hscB_2</name>
    <name evidence="2" type="ORF">NCTC13148_02341</name>
</gene>
<sequence>MDYFTLFGLPARYQLDTQALSLRFRIYNVSIILINSPAEARRNNSPPYSNLQPLTRHGKRCVIR</sequence>
<evidence type="ECO:0000313" key="2">
    <source>
        <dbReference type="EMBL" id="STL77288.1"/>
    </source>
</evidence>
<feature type="region of interest" description="Disordered" evidence="1">
    <location>
        <begin position="42"/>
        <end position="64"/>
    </location>
</feature>
<reference evidence="2 3" key="1">
    <citation type="submission" date="2018-06" db="EMBL/GenBank/DDBJ databases">
        <authorList>
            <consortium name="Pathogen Informatics"/>
            <person name="Doyle S."/>
        </authorList>
    </citation>
    <scope>NUCLEOTIDE SEQUENCE [LARGE SCALE GENOMIC DNA]</scope>
    <source>
        <strain evidence="2 3">NCTC13148</strain>
    </source>
</reference>
<evidence type="ECO:0000313" key="3">
    <source>
        <dbReference type="Proteomes" id="UP000254255"/>
    </source>
</evidence>
<dbReference type="EMBL" id="UGET01000004">
    <property type="protein sequence ID" value="STL77288.1"/>
    <property type="molecule type" value="Genomic_DNA"/>
</dbReference>
<dbReference type="AlphaFoldDB" id="A0A377BX59"/>
<dbReference type="Proteomes" id="UP000254255">
    <property type="component" value="Unassembled WGS sequence"/>
</dbReference>
<organism evidence="2 3">
    <name type="scientific">Escherichia coli</name>
    <dbReference type="NCBI Taxonomy" id="562"/>
    <lineage>
        <taxon>Bacteria</taxon>
        <taxon>Pseudomonadati</taxon>
        <taxon>Pseudomonadota</taxon>
        <taxon>Gammaproteobacteria</taxon>
        <taxon>Enterobacterales</taxon>
        <taxon>Enterobacteriaceae</taxon>
        <taxon>Escherichia</taxon>
    </lineage>
</organism>
<proteinExistence type="predicted"/>
<accession>A0A377BX59</accession>
<feature type="compositionally biased region" description="Polar residues" evidence="1">
    <location>
        <begin position="43"/>
        <end position="53"/>
    </location>
</feature>
<protein>
    <submittedName>
        <fullName evidence="2">Co-chaperone HscB</fullName>
    </submittedName>
</protein>
<evidence type="ECO:0000256" key="1">
    <source>
        <dbReference type="SAM" id="MobiDB-lite"/>
    </source>
</evidence>